<gene>
    <name evidence="1" type="ORF">C5167_017671</name>
</gene>
<dbReference type="STRING" id="3469.A0A4Y7IP28"/>
<dbReference type="Proteomes" id="UP000316621">
    <property type="component" value="Chromosome 2"/>
</dbReference>
<dbReference type="EMBL" id="CM010716">
    <property type="protein sequence ID" value="RZC49238.1"/>
    <property type="molecule type" value="Genomic_DNA"/>
</dbReference>
<sequence length="83" mass="9206">MVLFSYNIKQMMHLSIMLAEPVDQTRSALEALSLSQKTINSLDVEGMMSTSVKASEAMDSLSDNKELVNTFEVPLSGLCFCRK</sequence>
<proteinExistence type="predicted"/>
<name>A0A4Y7IP28_PAPSO</name>
<keyword evidence="2" id="KW-1185">Reference proteome</keyword>
<accession>A0A4Y7IP28</accession>
<evidence type="ECO:0000313" key="1">
    <source>
        <dbReference type="EMBL" id="RZC49238.1"/>
    </source>
</evidence>
<dbReference type="AlphaFoldDB" id="A0A4Y7IP28"/>
<dbReference type="Gramene" id="RZC49238">
    <property type="protein sequence ID" value="RZC49238"/>
    <property type="gene ID" value="C5167_017671"/>
</dbReference>
<organism evidence="1 2">
    <name type="scientific">Papaver somniferum</name>
    <name type="common">Opium poppy</name>
    <dbReference type="NCBI Taxonomy" id="3469"/>
    <lineage>
        <taxon>Eukaryota</taxon>
        <taxon>Viridiplantae</taxon>
        <taxon>Streptophyta</taxon>
        <taxon>Embryophyta</taxon>
        <taxon>Tracheophyta</taxon>
        <taxon>Spermatophyta</taxon>
        <taxon>Magnoliopsida</taxon>
        <taxon>Ranunculales</taxon>
        <taxon>Papaveraceae</taxon>
        <taxon>Papaveroideae</taxon>
        <taxon>Papaver</taxon>
    </lineage>
</organism>
<evidence type="ECO:0000313" key="2">
    <source>
        <dbReference type="Proteomes" id="UP000316621"/>
    </source>
</evidence>
<protein>
    <submittedName>
        <fullName evidence="1">Uncharacterized protein</fullName>
    </submittedName>
</protein>
<reference evidence="1 2" key="1">
    <citation type="journal article" date="2018" name="Science">
        <title>The opium poppy genome and morphinan production.</title>
        <authorList>
            <person name="Guo L."/>
            <person name="Winzer T."/>
            <person name="Yang X."/>
            <person name="Li Y."/>
            <person name="Ning Z."/>
            <person name="He Z."/>
            <person name="Teodor R."/>
            <person name="Lu Y."/>
            <person name="Bowser T.A."/>
            <person name="Graham I.A."/>
            <person name="Ye K."/>
        </authorList>
    </citation>
    <scope>NUCLEOTIDE SEQUENCE [LARGE SCALE GENOMIC DNA]</scope>
    <source>
        <strain evidence="2">cv. HN1</strain>
        <tissue evidence="1">Leaves</tissue>
    </source>
</reference>